<keyword evidence="3" id="KW-1185">Reference proteome</keyword>
<evidence type="ECO:0000313" key="2">
    <source>
        <dbReference type="EnsemblMetazoa" id="XP_038047595.1"/>
    </source>
</evidence>
<feature type="transmembrane region" description="Helical" evidence="1">
    <location>
        <begin position="262"/>
        <end position="281"/>
    </location>
</feature>
<feature type="transmembrane region" description="Helical" evidence="1">
    <location>
        <begin position="118"/>
        <end position="137"/>
    </location>
</feature>
<dbReference type="AlphaFoldDB" id="A0A913Z9N1"/>
<feature type="transmembrane region" description="Helical" evidence="1">
    <location>
        <begin position="211"/>
        <end position="233"/>
    </location>
</feature>
<dbReference type="EnsemblMetazoa" id="XM_038191667.1">
    <property type="protein sequence ID" value="XP_038047595.1"/>
    <property type="gene ID" value="LOC119721588"/>
</dbReference>
<dbReference type="RefSeq" id="XP_038047595.1">
    <property type="nucleotide sequence ID" value="XM_038191667.1"/>
</dbReference>
<evidence type="ECO:0000313" key="3">
    <source>
        <dbReference type="Proteomes" id="UP000887568"/>
    </source>
</evidence>
<sequence length="363" mass="41784">MSFPTGVRKWNHRGSTVFSIIWPLLLIALCVLDIINSAFHFWGRNNEVFHLIHNGTYLSVVLLTPVLCLIANISHIISDHRGSSTGRFCSWRDAFSVRNIVKCLQHLELEERGLPYKAYLALCIILPCIDEVYLIYIRFYVYQDITYDVLAQISVIGGIFVTLVWAAFCYLTLLLRLSFQKQQGLVLAFVWRHAGKIDVCRRRLADFAEELRSMIGLVSVWIMVIVPVSTWAFTTLVVDYWTNYGVIYDQNASQVYRYGLVWYRRISFLIMPLFALGEMAFKNTWSQFRRAISRMRNEEQDVFWDKILAFCEEQPSVSKVGILILAFSTLGFFLGLNFPKPSGFGVTSTPYNSVLQSPTPSLF</sequence>
<proteinExistence type="predicted"/>
<keyword evidence="1" id="KW-0472">Membrane</keyword>
<feature type="transmembrane region" description="Helical" evidence="1">
    <location>
        <begin position="20"/>
        <end position="43"/>
    </location>
</feature>
<keyword evidence="1" id="KW-1133">Transmembrane helix</keyword>
<evidence type="ECO:0000256" key="1">
    <source>
        <dbReference type="SAM" id="Phobius"/>
    </source>
</evidence>
<dbReference type="OrthoDB" id="10042460at2759"/>
<reference evidence="2" key="1">
    <citation type="submission" date="2022-11" db="UniProtKB">
        <authorList>
            <consortium name="EnsemblMetazoa"/>
        </authorList>
    </citation>
    <scope>IDENTIFICATION</scope>
</reference>
<name>A0A913Z9N1_PATMI</name>
<accession>A0A913Z9N1</accession>
<dbReference type="Proteomes" id="UP000887568">
    <property type="component" value="Unplaced"/>
</dbReference>
<feature type="transmembrane region" description="Helical" evidence="1">
    <location>
        <begin position="320"/>
        <end position="338"/>
    </location>
</feature>
<dbReference type="GeneID" id="119721588"/>
<organism evidence="2 3">
    <name type="scientific">Patiria miniata</name>
    <name type="common">Bat star</name>
    <name type="synonym">Asterina miniata</name>
    <dbReference type="NCBI Taxonomy" id="46514"/>
    <lineage>
        <taxon>Eukaryota</taxon>
        <taxon>Metazoa</taxon>
        <taxon>Echinodermata</taxon>
        <taxon>Eleutherozoa</taxon>
        <taxon>Asterozoa</taxon>
        <taxon>Asteroidea</taxon>
        <taxon>Valvatacea</taxon>
        <taxon>Valvatida</taxon>
        <taxon>Asterinidae</taxon>
        <taxon>Patiria</taxon>
    </lineage>
</organism>
<feature type="transmembrane region" description="Helical" evidence="1">
    <location>
        <begin position="149"/>
        <end position="175"/>
    </location>
</feature>
<feature type="transmembrane region" description="Helical" evidence="1">
    <location>
        <begin position="55"/>
        <end position="77"/>
    </location>
</feature>
<protein>
    <submittedName>
        <fullName evidence="2">Uncharacterized protein</fullName>
    </submittedName>
</protein>
<keyword evidence="1" id="KW-0812">Transmembrane</keyword>